<evidence type="ECO:0000313" key="1">
    <source>
        <dbReference type="EMBL" id="GBM33369.1"/>
    </source>
</evidence>
<dbReference type="Proteomes" id="UP000499080">
    <property type="component" value="Unassembled WGS sequence"/>
</dbReference>
<sequence>MTRTPELILPSPSFCTTPPGGRLTHVRFSTRPTSTADLQWNRVSNLEPSCPKAETSTKPQRIGGFSVKSGLESAILDFKADILTLKPSAV</sequence>
<gene>
    <name evidence="1" type="ORF">AVEN_169906_1</name>
</gene>
<keyword evidence="2" id="KW-1185">Reference proteome</keyword>
<reference evidence="1 2" key="1">
    <citation type="journal article" date="2019" name="Sci. Rep.">
        <title>Orb-weaving spider Araneus ventricosus genome elucidates the spidroin gene catalogue.</title>
        <authorList>
            <person name="Kono N."/>
            <person name="Nakamura H."/>
            <person name="Ohtoshi R."/>
            <person name="Moran D.A.P."/>
            <person name="Shinohara A."/>
            <person name="Yoshida Y."/>
            <person name="Fujiwara M."/>
            <person name="Mori M."/>
            <person name="Tomita M."/>
            <person name="Arakawa K."/>
        </authorList>
    </citation>
    <scope>NUCLEOTIDE SEQUENCE [LARGE SCALE GENOMIC DNA]</scope>
</reference>
<proteinExistence type="predicted"/>
<dbReference type="AlphaFoldDB" id="A0A4Y2EYM8"/>
<organism evidence="1 2">
    <name type="scientific">Araneus ventricosus</name>
    <name type="common">Orbweaver spider</name>
    <name type="synonym">Epeira ventricosa</name>
    <dbReference type="NCBI Taxonomy" id="182803"/>
    <lineage>
        <taxon>Eukaryota</taxon>
        <taxon>Metazoa</taxon>
        <taxon>Ecdysozoa</taxon>
        <taxon>Arthropoda</taxon>
        <taxon>Chelicerata</taxon>
        <taxon>Arachnida</taxon>
        <taxon>Araneae</taxon>
        <taxon>Araneomorphae</taxon>
        <taxon>Entelegynae</taxon>
        <taxon>Araneoidea</taxon>
        <taxon>Araneidae</taxon>
        <taxon>Araneus</taxon>
    </lineage>
</organism>
<evidence type="ECO:0000313" key="2">
    <source>
        <dbReference type="Proteomes" id="UP000499080"/>
    </source>
</evidence>
<protein>
    <submittedName>
        <fullName evidence="1">Uncharacterized protein</fullName>
    </submittedName>
</protein>
<comment type="caution">
    <text evidence="1">The sequence shown here is derived from an EMBL/GenBank/DDBJ whole genome shotgun (WGS) entry which is preliminary data.</text>
</comment>
<name>A0A4Y2EYM8_ARAVE</name>
<dbReference type="EMBL" id="BGPR01000732">
    <property type="protein sequence ID" value="GBM33369.1"/>
    <property type="molecule type" value="Genomic_DNA"/>
</dbReference>
<accession>A0A4Y2EYM8</accession>